<protein>
    <recommendedName>
        <fullName evidence="3">Pherophorin domain-containing protein</fullName>
    </recommendedName>
</protein>
<evidence type="ECO:0000313" key="4">
    <source>
        <dbReference type="EMBL" id="KAG2446812.1"/>
    </source>
</evidence>
<feature type="compositionally biased region" description="Pro residues" evidence="1">
    <location>
        <begin position="1207"/>
        <end position="1230"/>
    </location>
</feature>
<dbReference type="PANTHER" id="PTHR24216:SF65">
    <property type="entry name" value="PAXILLIN-LIKE PROTEIN 1"/>
    <property type="match status" value="1"/>
</dbReference>
<gene>
    <name evidence="4" type="ORF">HYH02_008372</name>
</gene>
<organism evidence="4 5">
    <name type="scientific">Chlamydomonas schloesseri</name>
    <dbReference type="NCBI Taxonomy" id="2026947"/>
    <lineage>
        <taxon>Eukaryota</taxon>
        <taxon>Viridiplantae</taxon>
        <taxon>Chlorophyta</taxon>
        <taxon>core chlorophytes</taxon>
        <taxon>Chlorophyceae</taxon>
        <taxon>CS clade</taxon>
        <taxon>Chlamydomonadales</taxon>
        <taxon>Chlamydomonadaceae</taxon>
        <taxon>Chlamydomonas</taxon>
    </lineage>
</organism>
<dbReference type="PANTHER" id="PTHR24216">
    <property type="entry name" value="PAXILLIN-RELATED"/>
    <property type="match status" value="1"/>
</dbReference>
<feature type="region of interest" description="Disordered" evidence="1">
    <location>
        <begin position="1615"/>
        <end position="1648"/>
    </location>
</feature>
<proteinExistence type="predicted"/>
<name>A0A836B3T8_9CHLO</name>
<keyword evidence="2" id="KW-0732">Signal</keyword>
<feature type="compositionally biased region" description="Pro residues" evidence="1">
    <location>
        <begin position="1620"/>
        <end position="1647"/>
    </location>
</feature>
<keyword evidence="5" id="KW-1185">Reference proteome</keyword>
<feature type="chain" id="PRO_5033066490" description="Pherophorin domain-containing protein" evidence="2">
    <location>
        <begin position="30"/>
        <end position="1837"/>
    </location>
</feature>
<dbReference type="OrthoDB" id="548358at2759"/>
<dbReference type="Proteomes" id="UP000613740">
    <property type="component" value="Unassembled WGS sequence"/>
</dbReference>
<accession>A0A836B3T8</accession>
<dbReference type="Pfam" id="PF12499">
    <property type="entry name" value="DUF3707"/>
    <property type="match status" value="1"/>
</dbReference>
<evidence type="ECO:0000313" key="5">
    <source>
        <dbReference type="Proteomes" id="UP000613740"/>
    </source>
</evidence>
<feature type="signal peptide" evidence="2">
    <location>
        <begin position="1"/>
        <end position="29"/>
    </location>
</feature>
<feature type="domain" description="Pherophorin" evidence="3">
    <location>
        <begin position="1238"/>
        <end position="1393"/>
    </location>
</feature>
<feature type="region of interest" description="Disordered" evidence="1">
    <location>
        <begin position="243"/>
        <end position="290"/>
    </location>
</feature>
<feature type="compositionally biased region" description="Pro residues" evidence="1">
    <location>
        <begin position="248"/>
        <end position="287"/>
    </location>
</feature>
<comment type="caution">
    <text evidence="4">The sequence shown here is derived from an EMBL/GenBank/DDBJ whole genome shotgun (WGS) entry which is preliminary data.</text>
</comment>
<feature type="region of interest" description="Disordered" evidence="1">
    <location>
        <begin position="1031"/>
        <end position="1068"/>
    </location>
</feature>
<sequence length="1837" mass="192030">MGFRALVPSLRLGLCTALLLLRLPSGIAAQQRDDADVGADTLGTAAAVHGHQRRLHTVASPCTDVRLYTTAGGPEVTSITGPVYMGANSQVAGNATMTVNDVDDVLNITFVRNAARPGWSNEDALWEVWDSISSLNASIEGPTCSRPNGWGQWNPVSTNGNSVFSVLIPFSMLGVNASTCSRRRFFVMVHTGVGTETAMLSWRYMTANPVSINQLPEVCTSVSGTANSWFGLGDFYVDCGSCGGQQQPPSPAPPSPRPPSPMPPSPAPSTQPAPPSPAPPTPEPPFAPELIPGPTCPSAIMIDSNGNVVTSISGPIYYGADANLAGNITIYHNVPSPGNMTVVVNSFVGPWDEEENVLWKVYNISDFYDAIGVPGNTTGKCSRPNALGKGFHHINMEGNNGSFSFVVSYGGLGVPVNASCFSMDFAILVKLNYDDETAFGSWFYVSDAPGGYNNFTKKCNSTDSWFGFGKFTIACPCVPPSPPSPAPPSPKPPSPAPPSPAPPSPAPPSPKPPSPEPPHPAPPSPAPPSPAPPSPGPPSPAPPSPAPPSPKPPSPAPPSPVPPSPAPPSPEPPSPAPPSPAPPSPAPPSPEPPSPAPPSPAPPSPAPPSPAPPSPAPPSPAPPSPVPPSPEPPSPVPPSPEPPSPAPPSPAPPSPTPPSPEPPSPAPPSPEPPSPAPPSPEPPSPAPPSPAPPSPKPPSPHPPSPAPPSPAPPRPEPPSPEPPSPAPPSPEPPSPAPPNPNQDPPSPAPPSPAPPSPKPPSPEPPSPEPPSPHPPSPAPPSPAPPSPEPPSPEPPSPAPPSPEPPSPAPPNPNQDPPSPAPPSPAPPSPEPPSPEPPSPEPPSPEPPSPAPPSPEPPSPEPPTPKLEPPSPEPPSPEPPSPEPPSPEPPSPEPPSPAPPPPLCLGCITYNLVPPEFPPSTPIQFDQETCNALVDQVNADITEMAIDFGATIIVPFNLSACEENFQGFTTDLQEPYPNSLGCGDQATCIDVDVDSSLCVWRSEGGRMYLYCQVCLLWPRPGSKCSYDFVPSPPPGGARSGRSRTASGGARTSGAGGRRRAQEAPSGPTMDSICLADRMNPVITEPGAAPSLAAGGSNVSRPWAASNASRYCQWVRWRDTNQRPQDVLFSIRGSNTPCAALNGQTVVTVRGMKAICSAPNYFANGTVAGCQGNAGDVYNECLWKVKVPRPGGKDWTGCNVCVPNVTEPMPPTAPSTPSKFKPPPPRLRPPATPSHRVPGFPYCACPRRSSRNTPFALEYANSTRLPDMLDGSQRYSHCFTLQLQDCNPDAYCCPPNRMDLKKIEFSVGTQCRSAVKLVLLDGMSVPWSMTADTYQGQNVLTWKLPGLQLTQQAVGEKGALSLCMVLSAPCTSIEDFCMGPSCRHSIFNTPESCCPVSEAEITYEFEEVPERRRRHLSALDVPHATEEDVSDTINVDKNVGDVSRDGGPAWASRAWSVQRRRSQLAGNATMTVNDVDDVLNITLVRNAARPGWSNEDALWEVWDSISSLNASIEGPGCSRPNTLGQWNHVVTNGNTGVFSVLIPFSMLGVNASTCSRRRFFVMVHTGVGNETAMLGWRYMTANPVSINQLPEVCTRVSGTANSWFGLGDFYVDCGSCGGQQQPPSPAPPSPRPTPKPPSPAPPTPEPPFAPELIPGPTCPSAIMIDSNGNVVTSISGPIYYGADANFAGNITIYHNVPSPGNMTVVVNSFVGPWDDEENVLWKVYNISDFYDAIGVPGNTTGKCSRPNALGKGFHHINMEGNNGSFSFVVSYGGLGVPVNASCFSMDFAILVKLNYDDETAFGSWFYVSDAPGGYNNFTKNPTKPHASLTCAALAGSALA</sequence>
<evidence type="ECO:0000256" key="1">
    <source>
        <dbReference type="SAM" id="MobiDB-lite"/>
    </source>
</evidence>
<evidence type="ECO:0000259" key="3">
    <source>
        <dbReference type="Pfam" id="PF12499"/>
    </source>
</evidence>
<dbReference type="InterPro" id="IPR024616">
    <property type="entry name" value="Pherophorin"/>
</dbReference>
<dbReference type="EMBL" id="JAEHOD010000025">
    <property type="protein sequence ID" value="KAG2446812.1"/>
    <property type="molecule type" value="Genomic_DNA"/>
</dbReference>
<reference evidence="4" key="1">
    <citation type="journal article" date="2020" name="bioRxiv">
        <title>Comparative genomics of Chlamydomonas.</title>
        <authorList>
            <person name="Craig R.J."/>
            <person name="Hasan A.R."/>
            <person name="Ness R.W."/>
            <person name="Keightley P.D."/>
        </authorList>
    </citation>
    <scope>NUCLEOTIDE SEQUENCE</scope>
    <source>
        <strain evidence="4">CCAP 11/173</strain>
    </source>
</reference>
<feature type="region of interest" description="Disordered" evidence="1">
    <location>
        <begin position="1207"/>
        <end position="1232"/>
    </location>
</feature>
<feature type="region of interest" description="Disordered" evidence="1">
    <location>
        <begin position="481"/>
        <end position="899"/>
    </location>
</feature>
<feature type="compositionally biased region" description="Low complexity" evidence="1">
    <location>
        <begin position="1041"/>
        <end position="1051"/>
    </location>
</feature>
<evidence type="ECO:0000256" key="2">
    <source>
        <dbReference type="SAM" id="SignalP"/>
    </source>
</evidence>